<dbReference type="AlphaFoldDB" id="A0A0G4B6N3"/>
<evidence type="ECO:0000313" key="3">
    <source>
        <dbReference type="Proteomes" id="UP000035648"/>
    </source>
</evidence>
<name>A0A0G4B6N3_9BACT</name>
<dbReference type="Pfam" id="PF24400">
    <property type="entry name" value="DUF7544"/>
    <property type="match status" value="1"/>
</dbReference>
<keyword evidence="1" id="KW-0472">Membrane</keyword>
<accession>A0A0G4B6N3</accession>
<sequence length="299" mass="32533">MDYFGIIKKAFKINLKNKFLWIFGILAGGAAGFNGMNGNFGSPSSNSTWSDMSKKFADFDITAFWADHGATIIFLTVLFTVLAIIFFVLNLTSQGALIGSVEKIEADEKVDFSKGFSIGWKNFWRVWALNITILLAILLGLCLLVIPTCLLVIAGAYVSATVIGILMFVVNLAFWIVISFISPYALRIVILRKLTIFQSLRQALHFVRDNLAEVVVIYLLLAAIGIAVGLGVAIAAVIIIGLLFAIGYGLFLASLTAAVFYGLIVAFILVLAIIAFSGAYSSFQSTVLTLTYLKLVNRN</sequence>
<keyword evidence="1" id="KW-1133">Transmembrane helix</keyword>
<feature type="transmembrane region" description="Helical" evidence="1">
    <location>
        <begin position="250"/>
        <end position="276"/>
    </location>
</feature>
<reference evidence="2 3" key="1">
    <citation type="journal article" date="2015" name="Nature">
        <title>rRNA introns, odd ribosomes, and small enigmatic genomes across a large radiation of phyla.</title>
        <authorList>
            <person name="Brown C.T."/>
            <person name="Hug L.A."/>
            <person name="Thomas B.C."/>
            <person name="Sharon I."/>
            <person name="Castelle C.J."/>
            <person name="Singh A."/>
            <person name="Wilkins M.J."/>
            <person name="Williams K.H."/>
            <person name="Banfield J.F."/>
        </authorList>
    </citation>
    <scope>NUCLEOTIDE SEQUENCE [LARGE SCALE GENOMIC DNA]</scope>
</reference>
<dbReference type="KEGG" id="bbgw:UT28_C0001G0905"/>
<organism evidence="2 3">
    <name type="scientific">Berkelbacteria bacterium GW2011_GWE1_39_12</name>
    <dbReference type="NCBI Taxonomy" id="1618337"/>
    <lineage>
        <taxon>Bacteria</taxon>
        <taxon>Candidatus Berkelbacteria</taxon>
    </lineage>
</organism>
<dbReference type="EMBL" id="CP011213">
    <property type="protein sequence ID" value="AKM82682.1"/>
    <property type="molecule type" value="Genomic_DNA"/>
</dbReference>
<dbReference type="Proteomes" id="UP000035648">
    <property type="component" value="Chromosome"/>
</dbReference>
<gene>
    <name evidence="2" type="ORF">UT28_C0001G0905</name>
</gene>
<protein>
    <recommendedName>
        <fullName evidence="4">Glycerophosphoryl diester phosphodiesterase membrane domain-containing protein</fullName>
    </recommendedName>
</protein>
<keyword evidence="1" id="KW-0812">Transmembrane</keyword>
<feature type="transmembrane region" description="Helical" evidence="1">
    <location>
        <begin position="20"/>
        <end position="40"/>
    </location>
</feature>
<evidence type="ECO:0000313" key="2">
    <source>
        <dbReference type="EMBL" id="AKM82682.1"/>
    </source>
</evidence>
<dbReference type="InterPro" id="IPR055966">
    <property type="entry name" value="DUF7544"/>
</dbReference>
<evidence type="ECO:0008006" key="4">
    <source>
        <dbReference type="Google" id="ProtNLM"/>
    </source>
</evidence>
<feature type="transmembrane region" description="Helical" evidence="1">
    <location>
        <begin position="69"/>
        <end position="89"/>
    </location>
</feature>
<feature type="transmembrane region" description="Helical" evidence="1">
    <location>
        <begin position="127"/>
        <end position="157"/>
    </location>
</feature>
<feature type="transmembrane region" description="Helical" evidence="1">
    <location>
        <begin position="211"/>
        <end position="244"/>
    </location>
</feature>
<dbReference type="STRING" id="1618337.UT28_C0001G0905"/>
<proteinExistence type="predicted"/>
<feature type="transmembrane region" description="Helical" evidence="1">
    <location>
        <begin position="163"/>
        <end position="190"/>
    </location>
</feature>
<evidence type="ECO:0000256" key="1">
    <source>
        <dbReference type="SAM" id="Phobius"/>
    </source>
</evidence>